<dbReference type="AlphaFoldDB" id="A0AAW1TKG1"/>
<organism evidence="2 3">
    <name type="scientific">Henosepilachna vigintioctopunctata</name>
    <dbReference type="NCBI Taxonomy" id="420089"/>
    <lineage>
        <taxon>Eukaryota</taxon>
        <taxon>Metazoa</taxon>
        <taxon>Ecdysozoa</taxon>
        <taxon>Arthropoda</taxon>
        <taxon>Hexapoda</taxon>
        <taxon>Insecta</taxon>
        <taxon>Pterygota</taxon>
        <taxon>Neoptera</taxon>
        <taxon>Endopterygota</taxon>
        <taxon>Coleoptera</taxon>
        <taxon>Polyphaga</taxon>
        <taxon>Cucujiformia</taxon>
        <taxon>Coccinelloidea</taxon>
        <taxon>Coccinellidae</taxon>
        <taxon>Epilachninae</taxon>
        <taxon>Epilachnini</taxon>
        <taxon>Henosepilachna</taxon>
    </lineage>
</organism>
<dbReference type="SUPFAM" id="SSF57903">
    <property type="entry name" value="FYVE/PHD zinc finger"/>
    <property type="match status" value="1"/>
</dbReference>
<comment type="caution">
    <text evidence="2">The sequence shown here is derived from an EMBL/GenBank/DDBJ whole genome shotgun (WGS) entry which is preliminary data.</text>
</comment>
<feature type="region of interest" description="Disordered" evidence="1">
    <location>
        <begin position="185"/>
        <end position="267"/>
    </location>
</feature>
<dbReference type="InterPro" id="IPR011011">
    <property type="entry name" value="Znf_FYVE_PHD"/>
</dbReference>
<feature type="compositionally biased region" description="Basic residues" evidence="1">
    <location>
        <begin position="243"/>
        <end position="258"/>
    </location>
</feature>
<gene>
    <name evidence="2" type="ORF">WA026_014158</name>
</gene>
<protein>
    <recommendedName>
        <fullName evidence="4">Zinc finger PHD-type domain-containing protein</fullName>
    </recommendedName>
</protein>
<feature type="compositionally biased region" description="Basic and acidic residues" evidence="1">
    <location>
        <begin position="71"/>
        <end position="85"/>
    </location>
</feature>
<proteinExistence type="predicted"/>
<keyword evidence="3" id="KW-1185">Reference proteome</keyword>
<evidence type="ECO:0000313" key="2">
    <source>
        <dbReference type="EMBL" id="KAK9871706.1"/>
    </source>
</evidence>
<feature type="compositionally biased region" description="Basic and acidic residues" evidence="1">
    <location>
        <begin position="233"/>
        <end position="242"/>
    </location>
</feature>
<name>A0AAW1TKG1_9CUCU</name>
<reference evidence="2 3" key="1">
    <citation type="submission" date="2023-03" db="EMBL/GenBank/DDBJ databases">
        <title>Genome insight into feeding habits of ladybird beetles.</title>
        <authorList>
            <person name="Li H.-S."/>
            <person name="Huang Y.-H."/>
            <person name="Pang H."/>
        </authorList>
    </citation>
    <scope>NUCLEOTIDE SEQUENCE [LARGE SCALE GENOMIC DNA]</scope>
    <source>
        <strain evidence="2">SYSU_2023b</strain>
        <tissue evidence="2">Whole body</tissue>
    </source>
</reference>
<dbReference type="EMBL" id="JARQZJ010000007">
    <property type="protein sequence ID" value="KAK9871706.1"/>
    <property type="molecule type" value="Genomic_DNA"/>
</dbReference>
<evidence type="ECO:0008006" key="4">
    <source>
        <dbReference type="Google" id="ProtNLM"/>
    </source>
</evidence>
<accession>A0AAW1TKG1</accession>
<feature type="region of interest" description="Disordered" evidence="1">
    <location>
        <begin position="59"/>
        <end position="88"/>
    </location>
</feature>
<feature type="compositionally biased region" description="Basic and acidic residues" evidence="1">
    <location>
        <begin position="185"/>
        <end position="207"/>
    </location>
</feature>
<dbReference type="CDD" id="cd15489">
    <property type="entry name" value="PHD_SF"/>
    <property type="match status" value="1"/>
</dbReference>
<dbReference type="Proteomes" id="UP001431783">
    <property type="component" value="Unassembled WGS sequence"/>
</dbReference>
<feature type="compositionally biased region" description="Basic residues" evidence="1">
    <location>
        <begin position="208"/>
        <end position="222"/>
    </location>
</feature>
<evidence type="ECO:0000313" key="3">
    <source>
        <dbReference type="Proteomes" id="UP001431783"/>
    </source>
</evidence>
<sequence>MHPCEKITYDHLASIFNKAYTRVATMEKSVKGFEVTRIYPMNPHIFDEKEVLNPIVEEARPRESTQTNHENGNKNRPVNEHDDSTRSLPSSATILSRHFELMNDTPEKLSFAEETPTVVPSISVLNHIIPSTSSGITRDIFGPSPTSRRFSEDLSPIPQKKITVNRRFKKQHSVILTATPLKQQLEEKERKREMKVDKEKNAADKKGKEKKQAKRKSVKRRVLNSSEGSGAEDFTKNNEKKLKKERKGKKTGKVKSKKCTSSSEDSMDNVPLTQLCNDDEDDDMENRDICAVCQEFGRNGEMWYRCCRCSNWIHKECSGKSSAKNFLCDFCCD</sequence>
<evidence type="ECO:0000256" key="1">
    <source>
        <dbReference type="SAM" id="MobiDB-lite"/>
    </source>
</evidence>